<dbReference type="InterPro" id="IPR001680">
    <property type="entry name" value="WD40_rpt"/>
</dbReference>
<dbReference type="InterPro" id="IPR002048">
    <property type="entry name" value="EF_hand_dom"/>
</dbReference>
<gene>
    <name evidence="8" type="ORF">IMG5_127930</name>
</gene>
<evidence type="ECO:0000259" key="7">
    <source>
        <dbReference type="PROSITE" id="PS50222"/>
    </source>
</evidence>
<feature type="repeat" description="WD" evidence="4">
    <location>
        <begin position="2108"/>
        <end position="2149"/>
    </location>
</feature>
<dbReference type="GO" id="GO:0008017">
    <property type="term" value="F:microtubule binding"/>
    <property type="evidence" value="ECO:0007669"/>
    <property type="project" value="TreeGrafter"/>
</dbReference>
<keyword evidence="5" id="KW-0175">Coiled coil</keyword>
<evidence type="ECO:0000256" key="3">
    <source>
        <dbReference type="ARBA" id="ARBA00022837"/>
    </source>
</evidence>
<dbReference type="Pfam" id="PF03451">
    <property type="entry name" value="HELP"/>
    <property type="match status" value="2"/>
</dbReference>
<dbReference type="OMA" id="ACAKDDI"/>
<keyword evidence="6" id="KW-0812">Transmembrane</keyword>
<dbReference type="Gene3D" id="2.130.10.10">
    <property type="entry name" value="YVTN repeat-like/Quinoprotein amine dehydrogenase"/>
    <property type="match status" value="6"/>
</dbReference>
<dbReference type="SUPFAM" id="SSF47473">
    <property type="entry name" value="EF-hand"/>
    <property type="match status" value="1"/>
</dbReference>
<feature type="domain" description="EF-hand" evidence="7">
    <location>
        <begin position="19"/>
        <end position="54"/>
    </location>
</feature>
<feature type="repeat" description="WD" evidence="4">
    <location>
        <begin position="1562"/>
        <end position="1595"/>
    </location>
</feature>
<dbReference type="InterPro" id="IPR011992">
    <property type="entry name" value="EF-hand-dom_pair"/>
</dbReference>
<dbReference type="PROSITE" id="PS50082">
    <property type="entry name" value="WD_REPEATS_2"/>
    <property type="match status" value="4"/>
</dbReference>
<feature type="coiled-coil region" evidence="5">
    <location>
        <begin position="888"/>
        <end position="915"/>
    </location>
</feature>
<dbReference type="RefSeq" id="XP_004032199.1">
    <property type="nucleotide sequence ID" value="XM_004032151.1"/>
</dbReference>
<dbReference type="GO" id="GO:0005509">
    <property type="term" value="F:calcium ion binding"/>
    <property type="evidence" value="ECO:0007669"/>
    <property type="project" value="InterPro"/>
</dbReference>
<evidence type="ECO:0000256" key="4">
    <source>
        <dbReference type="PROSITE-ProRule" id="PRU00221"/>
    </source>
</evidence>
<evidence type="ECO:0000256" key="2">
    <source>
        <dbReference type="ARBA" id="ARBA00022737"/>
    </source>
</evidence>
<dbReference type="PROSITE" id="PS50222">
    <property type="entry name" value="EF_HAND_2"/>
    <property type="match status" value="2"/>
</dbReference>
<dbReference type="InterPro" id="IPR055439">
    <property type="entry name" value="Beta-prop_EML_1st"/>
</dbReference>
<name>G0QVZ6_ICHMU</name>
<dbReference type="Pfam" id="PF23409">
    <property type="entry name" value="Beta-prop_EML"/>
    <property type="match status" value="2"/>
</dbReference>
<evidence type="ECO:0000256" key="6">
    <source>
        <dbReference type="SAM" id="Phobius"/>
    </source>
</evidence>
<dbReference type="SMART" id="SM00054">
    <property type="entry name" value="EFh"/>
    <property type="match status" value="2"/>
</dbReference>
<evidence type="ECO:0000313" key="9">
    <source>
        <dbReference type="Proteomes" id="UP000008983"/>
    </source>
</evidence>
<dbReference type="eggNOG" id="KOG2106">
    <property type="taxonomic scope" value="Eukaryota"/>
</dbReference>
<keyword evidence="9" id="KW-1185">Reference proteome</keyword>
<dbReference type="PANTHER" id="PTHR13720:SF33">
    <property type="entry name" value="HELP DOMAIN-CONTAINING PROTEIN"/>
    <property type="match status" value="1"/>
</dbReference>
<dbReference type="Gene3D" id="1.10.238.10">
    <property type="entry name" value="EF-hand"/>
    <property type="match status" value="1"/>
</dbReference>
<dbReference type="OrthoDB" id="287590at2759"/>
<dbReference type="PANTHER" id="PTHR13720">
    <property type="entry name" value="WD-40 REPEAT PROTEIN"/>
    <property type="match status" value="1"/>
</dbReference>
<dbReference type="FunFam" id="2.130.10.10:FF:000320">
    <property type="entry name" value="echinoderm microtubule-associated protein-like 6"/>
    <property type="match status" value="2"/>
</dbReference>
<feature type="repeat" description="WD" evidence="4">
    <location>
        <begin position="1301"/>
        <end position="1331"/>
    </location>
</feature>
<dbReference type="InterPro" id="IPR015943">
    <property type="entry name" value="WD40/YVTN_repeat-like_dom_sf"/>
</dbReference>
<dbReference type="Proteomes" id="UP000008983">
    <property type="component" value="Unassembled WGS sequence"/>
</dbReference>
<organism evidence="8 9">
    <name type="scientific">Ichthyophthirius multifiliis</name>
    <name type="common">White spot disease agent</name>
    <name type="synonym">Ich</name>
    <dbReference type="NCBI Taxonomy" id="5932"/>
    <lineage>
        <taxon>Eukaryota</taxon>
        <taxon>Sar</taxon>
        <taxon>Alveolata</taxon>
        <taxon>Ciliophora</taxon>
        <taxon>Intramacronucleata</taxon>
        <taxon>Oligohymenophorea</taxon>
        <taxon>Hymenostomatida</taxon>
        <taxon>Ophryoglenina</taxon>
        <taxon>Ichthyophthirius</taxon>
    </lineage>
</organism>
<evidence type="ECO:0000313" key="8">
    <source>
        <dbReference type="EMBL" id="EGR30612.1"/>
    </source>
</evidence>
<feature type="transmembrane region" description="Helical" evidence="6">
    <location>
        <begin position="2201"/>
        <end position="2221"/>
    </location>
</feature>
<dbReference type="GeneID" id="14906725"/>
<keyword evidence="1 4" id="KW-0853">WD repeat</keyword>
<dbReference type="PROSITE" id="PS00018">
    <property type="entry name" value="EF_HAND_1"/>
    <property type="match status" value="1"/>
</dbReference>
<dbReference type="InterPro" id="IPR055442">
    <property type="entry name" value="Beta-prop_EML-like_2nd"/>
</dbReference>
<keyword evidence="6" id="KW-1133">Transmembrane helix</keyword>
<dbReference type="Pfam" id="PF23414">
    <property type="entry name" value="Beta-prop_EML_2"/>
    <property type="match status" value="3"/>
</dbReference>
<accession>G0QVZ6</accession>
<dbReference type="SMART" id="SM00320">
    <property type="entry name" value="WD40"/>
    <property type="match status" value="27"/>
</dbReference>
<dbReference type="InParanoid" id="G0QVZ6"/>
<dbReference type="PRINTS" id="PR00450">
    <property type="entry name" value="RECOVERIN"/>
</dbReference>
<feature type="repeat" description="WD" evidence="4">
    <location>
        <begin position="2274"/>
        <end position="2311"/>
    </location>
</feature>
<reference evidence="8 9" key="1">
    <citation type="submission" date="2011-07" db="EMBL/GenBank/DDBJ databases">
        <authorList>
            <person name="Coyne R."/>
            <person name="Brami D."/>
            <person name="Johnson J."/>
            <person name="Hostetler J."/>
            <person name="Hannick L."/>
            <person name="Clark T."/>
            <person name="Cassidy-Hanley D."/>
            <person name="Inman J."/>
        </authorList>
    </citation>
    <scope>NUCLEOTIDE SEQUENCE [LARGE SCALE GENOMIC DNA]</scope>
    <source>
        <strain evidence="8 9">G5</strain>
    </source>
</reference>
<dbReference type="InterPro" id="IPR050630">
    <property type="entry name" value="WD_repeat_EMAP"/>
</dbReference>
<protein>
    <recommendedName>
        <fullName evidence="7">EF-hand domain-containing protein</fullName>
    </recommendedName>
</protein>
<sequence length="2311" mass="266740">MADEDLLMSKKSFGTLMKIPDLELERLFEFFDQEQSGKIDTFEFLCCLTLLSQSSLKTKCQLLFDQYDFDKNKQITLNEFTVLIKTILTSLNIMVGRRELKIEEAVKIAEHIHKKYYENQEQNISLSEFQSIVSKDEDIIKLLFNCGLISKEDLRLDFGGSKGIPDADSDLEIEINKYQQVQDDTYEKIKQGIEKNQESFQEIQMKKPLKQNEEDNNNKKQWQITIEKLDQLQNETKKDSVQISAYLTNQIPNTQLQLDYVYGFNSSQTRNNIKINTKGEIIYNSASIIIILDQSGKQRFYTQHQGQISSIDISKDILVTGDLFRNPILSVWDSISMETIVNFQGILKNGIICVAISNDQTKVAGISYGNINHVLAIYDIQEEIKIWKNKEKRNFLQKESLITAEKIDFSFVFDMKFTKNDKMLVVSCQNEIIFIDINNGQIVQNRGVWTQDSSPQSCLSIAVTKNVAVTGMFKGNLYVWKQNKLIFDAFKHKGPVTAVFSRQQISEDKQDGIISAGRDNFILIWNWNEKDQFLELITQISINEYELYSKRIVSITEDYCQKTITIGTRASEIIQILDINQNKYKHIMHGHFQGELWGLATHPRQQIFFTVGEDNILACWDLKKKCLINSTKLDYPARCIDYTQNQKYLAIGCLNGNILIADPVSLVVIFTFKDREKAVTCLKFSADSENLIVAHDKNSCEILVYDCRNHFKQISRLRGSGHPVTHIDFAKDSKRKIIQCNTSGGEIIFYDILEENKQGKKGKQITDLKIIKDIKWETHSCIFQFNLKGIWPNSFNGTEIKSSNCSDKYNVVAVGDTFGRIKLLKFPSQNENQPFLKYLGHSSQINKLAFAFDDQFLVSIGGQDKCIMQWKIIQEKEIDNQKFIYKSFKNNENQLQLKENENTNKEDNKAITKQQYVSQVLNSAPSSYQPQDDLKYNQVPQQQLQLQQIKGFSCNYKGNYLINMCKYINNNQYIFNASKIVVVAEKNRNQSFFMNHNEQILSIAINPINKNIIATGQKKTKLSNYTQYQENLQEPHISYNKTSNENITQSIYVWDAQTKKVLAHINDFHINSISYLEFSPDGQYLLSIGEDSSHTLVLYNWTQCSIILNQQIDQQQINALAWKNNNQFIICGSNFIKFWEIIGNNLTCKLFIQNQKLKIQIYIIYAQNGICVSGGLNGQIFVWENDNIIIQELVAHQNQVISLLSFQEENSQRHVLYSGSLDGKIIKWVFKQNKLEQESVILQLQNQFSQEIGIISLSVSDNLNQLLIGSTNSEIYEWEINNSSLKKITEGHFGGELWGCAVHPFKQIFATCGGDKTLRVWDIENQSIINTTHLQEDCRAIDWASKTGSFIVIGDIKGMIRLYNTQNFQEEDFKGFFYFFNIFFYFFKLETKNYKHTINIQIKKLLHWIQDIKISADEKMVTFGVHGINSSIEIFEIQNMKFTQNINSINIQKELSGSIIHLDWSCNSQILAVNTDNFELKYINLHSKNSVPPNQIKEEKWHTWTCIYGWFSKGIFKYRDGKDVDSCIRSYNSKVLVTGDDFGNINLYNYPTCVPKQIHHTYRAHSSKITRVRFTPEDKYLISIGGEDQSIMVWKTVNIQEDITDQKQDLELNSYLEEIGIIQFSENQKAYKYQKKNAKNVDQNYDLSQQKPWMEQIKEPSNYYKDALNQYKAPPIQLQLEYVYGYRSYDCRNNIFYLQSGHILYHAACLAIVLDKENNTQQYFDLHQNYISAICLHPDKIKVATGEQSQKPSIYVWDSFTMQELCHFKGSLSKGISCLQFSPSGEKLVAGSISNDNQIAVFDIQTKSKFGGQLLFTQKSGLNLNIGVQWRNEYEFGIIGNKGLKIWNIYESGLFQYNCQNQNPKILISVCIFKENNYVCGAIDGSIQVYNKKNMIYSENIHSKQIDCLTPKGSILITGSKDQSIAFLDINYAIIIRVDLQTIFIGYLESVCSEIRAISVSNDEMHILIGTIGSEIYEIQLNDEKITKNTKFSNTKLILQSHYCPNKREINEVKGLSIFSTNQDLFITCADDGTIRTWSCSQRKQEKCLKTTNDNNIEFKVNEQQNEISDSSKGTCIYVSPDGNYIAQGFQDGSIKLYDKNFNLQQQTRNAREYISDIKISPDNKLIAAGSYDSQIYIYEIPTLKLVMRPLRKHTGRVTHLDFSQDGNSLHSNCSAYELQHWSLIQHTSINNGGIFFKDEFWHTWTTPLGWPVFFFILFYFKKIIFKELRSNFTYSKTQNDKDSYYLLASGDDKGKVKVFRYPCVKKGSNAVEGKGHSRNVQKVKFLPNDEYLISCGSDGCVFQWKINKIK</sequence>
<keyword evidence="2" id="KW-0677">Repeat</keyword>
<keyword evidence="6" id="KW-0472">Membrane</keyword>
<dbReference type="STRING" id="857967.G0QVZ6"/>
<evidence type="ECO:0000256" key="1">
    <source>
        <dbReference type="ARBA" id="ARBA00022574"/>
    </source>
</evidence>
<evidence type="ECO:0000256" key="5">
    <source>
        <dbReference type="SAM" id="Coils"/>
    </source>
</evidence>
<dbReference type="EMBL" id="GL983970">
    <property type="protein sequence ID" value="EGR30612.1"/>
    <property type="molecule type" value="Genomic_DNA"/>
</dbReference>
<dbReference type="PROSITE" id="PS50294">
    <property type="entry name" value="WD_REPEATS_REGION"/>
    <property type="match status" value="2"/>
</dbReference>
<keyword evidence="3" id="KW-0106">Calcium</keyword>
<dbReference type="InterPro" id="IPR036322">
    <property type="entry name" value="WD40_repeat_dom_sf"/>
</dbReference>
<feature type="domain" description="EF-hand" evidence="7">
    <location>
        <begin position="55"/>
        <end position="90"/>
    </location>
</feature>
<dbReference type="InterPro" id="IPR018247">
    <property type="entry name" value="EF_Hand_1_Ca_BS"/>
</dbReference>
<dbReference type="InterPro" id="IPR005108">
    <property type="entry name" value="HELP"/>
</dbReference>
<dbReference type="SUPFAM" id="SSF50978">
    <property type="entry name" value="WD40 repeat-like"/>
    <property type="match status" value="5"/>
</dbReference>
<dbReference type="CDD" id="cd00051">
    <property type="entry name" value="EFh"/>
    <property type="match status" value="1"/>
</dbReference>
<proteinExistence type="predicted"/>